<evidence type="ECO:0000256" key="1">
    <source>
        <dbReference type="ARBA" id="ARBA00004308"/>
    </source>
</evidence>
<name>A0AAW1YNP7_RUBAR</name>
<dbReference type="InterPro" id="IPR023175">
    <property type="entry name" value="Vta1/CALS_N_sf"/>
</dbReference>
<dbReference type="EMBL" id="JBEDUW010000001">
    <property type="protein sequence ID" value="KAK9950104.1"/>
    <property type="molecule type" value="Genomic_DNA"/>
</dbReference>
<sequence length="84" mass="9472">MSTDNEVVPSAIASASPILRVADEIEKERPRVAYLCRLYALEKAHRLDPWSSGCGVSQFRTSLQQRLERVSHFHTPAGLFNFVN</sequence>
<feature type="domain" description="Vta1/callose synthase N-terminal" evidence="3">
    <location>
        <begin position="16"/>
        <end position="69"/>
    </location>
</feature>
<dbReference type="Gene3D" id="1.25.40.270">
    <property type="entry name" value="Vacuolar protein sorting-associated protein vta1"/>
    <property type="match status" value="1"/>
</dbReference>
<gene>
    <name evidence="4" type="ORF">M0R45_005606</name>
</gene>
<keyword evidence="2" id="KW-0472">Membrane</keyword>
<comment type="subcellular location">
    <subcellularLocation>
        <location evidence="1">Endomembrane system</location>
    </subcellularLocation>
</comment>
<accession>A0AAW1YNP7</accession>
<evidence type="ECO:0000259" key="3">
    <source>
        <dbReference type="Pfam" id="PF04652"/>
    </source>
</evidence>
<dbReference type="Proteomes" id="UP001457282">
    <property type="component" value="Unassembled WGS sequence"/>
</dbReference>
<organism evidence="4 5">
    <name type="scientific">Rubus argutus</name>
    <name type="common">Southern blackberry</name>
    <dbReference type="NCBI Taxonomy" id="59490"/>
    <lineage>
        <taxon>Eukaryota</taxon>
        <taxon>Viridiplantae</taxon>
        <taxon>Streptophyta</taxon>
        <taxon>Embryophyta</taxon>
        <taxon>Tracheophyta</taxon>
        <taxon>Spermatophyta</taxon>
        <taxon>Magnoliopsida</taxon>
        <taxon>eudicotyledons</taxon>
        <taxon>Gunneridae</taxon>
        <taxon>Pentapetalae</taxon>
        <taxon>rosids</taxon>
        <taxon>fabids</taxon>
        <taxon>Rosales</taxon>
        <taxon>Rosaceae</taxon>
        <taxon>Rosoideae</taxon>
        <taxon>Rosoideae incertae sedis</taxon>
        <taxon>Rubus</taxon>
    </lineage>
</organism>
<dbReference type="InterPro" id="IPR039431">
    <property type="entry name" value="Vta1/CALS_N"/>
</dbReference>
<dbReference type="GO" id="GO:0012505">
    <property type="term" value="C:endomembrane system"/>
    <property type="evidence" value="ECO:0007669"/>
    <property type="project" value="UniProtKB-SubCell"/>
</dbReference>
<proteinExistence type="predicted"/>
<comment type="caution">
    <text evidence="4">The sequence shown here is derived from an EMBL/GenBank/DDBJ whole genome shotgun (WGS) entry which is preliminary data.</text>
</comment>
<reference evidence="4 5" key="1">
    <citation type="journal article" date="2023" name="G3 (Bethesda)">
        <title>A chromosome-length genome assembly and annotation of blackberry (Rubus argutus, cv. 'Hillquist').</title>
        <authorList>
            <person name="Bruna T."/>
            <person name="Aryal R."/>
            <person name="Dudchenko O."/>
            <person name="Sargent D.J."/>
            <person name="Mead D."/>
            <person name="Buti M."/>
            <person name="Cavallini A."/>
            <person name="Hytonen T."/>
            <person name="Andres J."/>
            <person name="Pham M."/>
            <person name="Weisz D."/>
            <person name="Mascagni F."/>
            <person name="Usai G."/>
            <person name="Natali L."/>
            <person name="Bassil N."/>
            <person name="Fernandez G.E."/>
            <person name="Lomsadze A."/>
            <person name="Armour M."/>
            <person name="Olukolu B."/>
            <person name="Poorten T."/>
            <person name="Britton C."/>
            <person name="Davik J."/>
            <person name="Ashrafi H."/>
            <person name="Aiden E.L."/>
            <person name="Borodovsky M."/>
            <person name="Worthington M."/>
        </authorList>
    </citation>
    <scope>NUCLEOTIDE SEQUENCE [LARGE SCALE GENOMIC DNA]</scope>
    <source>
        <strain evidence="4">PI 553951</strain>
    </source>
</reference>
<evidence type="ECO:0000256" key="2">
    <source>
        <dbReference type="ARBA" id="ARBA00023136"/>
    </source>
</evidence>
<protein>
    <recommendedName>
        <fullName evidence="3">Vta1/callose synthase N-terminal domain-containing protein</fullName>
    </recommendedName>
</protein>
<dbReference type="AlphaFoldDB" id="A0AAW1YNP7"/>
<evidence type="ECO:0000313" key="4">
    <source>
        <dbReference type="EMBL" id="KAK9950104.1"/>
    </source>
</evidence>
<evidence type="ECO:0000313" key="5">
    <source>
        <dbReference type="Proteomes" id="UP001457282"/>
    </source>
</evidence>
<keyword evidence="5" id="KW-1185">Reference proteome</keyword>
<dbReference type="Pfam" id="PF04652">
    <property type="entry name" value="Vta1"/>
    <property type="match status" value="1"/>
</dbReference>